<protein>
    <submittedName>
        <fullName evidence="4">Helix-turn-helix domain-containing protein</fullName>
    </submittedName>
</protein>
<feature type="domain" description="DUF7344" evidence="3">
    <location>
        <begin position="36"/>
        <end position="116"/>
    </location>
</feature>
<name>A0ABD5PVN3_9EURY</name>
<dbReference type="RefSeq" id="WP_250141317.1">
    <property type="nucleotide sequence ID" value="NZ_JALIQP010000003.1"/>
</dbReference>
<organism evidence="4 5">
    <name type="scientific">Halosolutus amylolyticus</name>
    <dbReference type="NCBI Taxonomy" id="2932267"/>
    <lineage>
        <taxon>Archaea</taxon>
        <taxon>Methanobacteriati</taxon>
        <taxon>Methanobacteriota</taxon>
        <taxon>Stenosarchaea group</taxon>
        <taxon>Halobacteria</taxon>
        <taxon>Halobacteriales</taxon>
        <taxon>Natrialbaceae</taxon>
        <taxon>Halosolutus</taxon>
    </lineage>
</organism>
<gene>
    <name evidence="4" type="ORF">ACFO5R_21885</name>
</gene>
<keyword evidence="5" id="KW-1185">Reference proteome</keyword>
<evidence type="ECO:0000256" key="1">
    <source>
        <dbReference type="SAM" id="MobiDB-lite"/>
    </source>
</evidence>
<evidence type="ECO:0000313" key="5">
    <source>
        <dbReference type="Proteomes" id="UP001595898"/>
    </source>
</evidence>
<keyword evidence="2" id="KW-0472">Membrane</keyword>
<dbReference type="InterPro" id="IPR055768">
    <property type="entry name" value="DUF7344"/>
</dbReference>
<dbReference type="Gene3D" id="1.10.10.10">
    <property type="entry name" value="Winged helix-like DNA-binding domain superfamily/Winged helix DNA-binding domain"/>
    <property type="match status" value="1"/>
</dbReference>
<sequence>MESIQIDSGGAEHGRQDSIEADPPDSFASLSRDSLFEVLSNARRRSIIAYLNGTDTETVTVRDLAEQIAAWENGISVAEVTYKERKRVYTSLYQLHLEKLHRLGIVRYDQDRGIVEQTPITAQLESYLDTDVDDEDDGGTWARLSLAISTGCAVIVLLAWVLPVGSVNGFGIASLIAVAFLVVSIAQVLDEHDG</sequence>
<feature type="region of interest" description="Disordered" evidence="1">
    <location>
        <begin position="1"/>
        <end position="26"/>
    </location>
</feature>
<feature type="transmembrane region" description="Helical" evidence="2">
    <location>
        <begin position="169"/>
        <end position="189"/>
    </location>
</feature>
<dbReference type="AlphaFoldDB" id="A0ABD5PVN3"/>
<dbReference type="EMBL" id="JBHSFA010000011">
    <property type="protein sequence ID" value="MFC4544588.1"/>
    <property type="molecule type" value="Genomic_DNA"/>
</dbReference>
<evidence type="ECO:0000313" key="4">
    <source>
        <dbReference type="EMBL" id="MFC4544588.1"/>
    </source>
</evidence>
<accession>A0ABD5PVN3</accession>
<dbReference type="Proteomes" id="UP001595898">
    <property type="component" value="Unassembled WGS sequence"/>
</dbReference>
<keyword evidence="2" id="KW-0812">Transmembrane</keyword>
<dbReference type="InterPro" id="IPR036388">
    <property type="entry name" value="WH-like_DNA-bd_sf"/>
</dbReference>
<reference evidence="4 5" key="1">
    <citation type="journal article" date="2019" name="Int. J. Syst. Evol. Microbiol.">
        <title>The Global Catalogue of Microorganisms (GCM) 10K type strain sequencing project: providing services to taxonomists for standard genome sequencing and annotation.</title>
        <authorList>
            <consortium name="The Broad Institute Genomics Platform"/>
            <consortium name="The Broad Institute Genome Sequencing Center for Infectious Disease"/>
            <person name="Wu L."/>
            <person name="Ma J."/>
        </authorList>
    </citation>
    <scope>NUCLEOTIDE SEQUENCE [LARGE SCALE GENOMIC DNA]</scope>
    <source>
        <strain evidence="4 5">WLHS5</strain>
    </source>
</reference>
<feature type="transmembrane region" description="Helical" evidence="2">
    <location>
        <begin position="144"/>
        <end position="163"/>
    </location>
</feature>
<proteinExistence type="predicted"/>
<evidence type="ECO:0000259" key="3">
    <source>
        <dbReference type="Pfam" id="PF24035"/>
    </source>
</evidence>
<keyword evidence="2" id="KW-1133">Transmembrane helix</keyword>
<evidence type="ECO:0000256" key="2">
    <source>
        <dbReference type="SAM" id="Phobius"/>
    </source>
</evidence>
<comment type="caution">
    <text evidence="4">The sequence shown here is derived from an EMBL/GenBank/DDBJ whole genome shotgun (WGS) entry which is preliminary data.</text>
</comment>
<dbReference type="Pfam" id="PF24035">
    <property type="entry name" value="DUF7344"/>
    <property type="match status" value="1"/>
</dbReference>